<dbReference type="EMBL" id="JAOPHQ010001740">
    <property type="protein sequence ID" value="KAK0149527.1"/>
    <property type="molecule type" value="Genomic_DNA"/>
</dbReference>
<sequence>MVPAMRLLAFCCKYQETNELHSLMALLFEGEVIYSCHNDTAELKCEVGSKIKLNHILYKVGVGTRCGEGKRHPDDGPGIYCTFPWAEMVVEDLCGNKKSCDVPVTEAVFGEYPCKEETRYLEVSYYCSQPLVPQEPCKQSLIFHSIMRDSVMIMNMLY</sequence>
<protein>
    <submittedName>
        <fullName evidence="3">Latrophilin Cirl</fullName>
    </submittedName>
</protein>
<dbReference type="Gene3D" id="2.60.120.740">
    <property type="match status" value="1"/>
</dbReference>
<keyword evidence="1" id="KW-0677">Repeat</keyword>
<feature type="domain" description="SUEL-type lectin" evidence="2">
    <location>
        <begin position="35"/>
        <end position="128"/>
    </location>
</feature>
<dbReference type="Proteomes" id="UP001174136">
    <property type="component" value="Unassembled WGS sequence"/>
</dbReference>
<reference evidence="3" key="1">
    <citation type="journal article" date="2023" name="Front. Mar. Sci.">
        <title>A new Merluccius polli reference genome to investigate the effects of global change in West African waters.</title>
        <authorList>
            <person name="Mateo J.L."/>
            <person name="Blanco-Fernandez C."/>
            <person name="Garcia-Vazquez E."/>
            <person name="Machado-Schiaffino G."/>
        </authorList>
    </citation>
    <scope>NUCLEOTIDE SEQUENCE</scope>
    <source>
        <strain evidence="3">C29</strain>
        <tissue evidence="3">Fin</tissue>
    </source>
</reference>
<evidence type="ECO:0000256" key="1">
    <source>
        <dbReference type="ARBA" id="ARBA00022737"/>
    </source>
</evidence>
<evidence type="ECO:0000313" key="3">
    <source>
        <dbReference type="EMBL" id="KAK0149527.1"/>
    </source>
</evidence>
<dbReference type="InterPro" id="IPR043159">
    <property type="entry name" value="Lectin_gal-bd_sf"/>
</dbReference>
<evidence type="ECO:0000313" key="4">
    <source>
        <dbReference type="Proteomes" id="UP001174136"/>
    </source>
</evidence>
<comment type="caution">
    <text evidence="3">The sequence shown here is derived from an EMBL/GenBank/DDBJ whole genome shotgun (WGS) entry which is preliminary data.</text>
</comment>
<dbReference type="InterPro" id="IPR000922">
    <property type="entry name" value="Lectin_gal-bd_dom"/>
</dbReference>
<organism evidence="3 4">
    <name type="scientific">Merluccius polli</name>
    <name type="common">Benguela hake</name>
    <name type="synonym">Merluccius cadenati</name>
    <dbReference type="NCBI Taxonomy" id="89951"/>
    <lineage>
        <taxon>Eukaryota</taxon>
        <taxon>Metazoa</taxon>
        <taxon>Chordata</taxon>
        <taxon>Craniata</taxon>
        <taxon>Vertebrata</taxon>
        <taxon>Euteleostomi</taxon>
        <taxon>Actinopterygii</taxon>
        <taxon>Neopterygii</taxon>
        <taxon>Teleostei</taxon>
        <taxon>Neoteleostei</taxon>
        <taxon>Acanthomorphata</taxon>
        <taxon>Zeiogadaria</taxon>
        <taxon>Gadariae</taxon>
        <taxon>Gadiformes</taxon>
        <taxon>Gadoidei</taxon>
        <taxon>Merlucciidae</taxon>
        <taxon>Merluccius</taxon>
    </lineage>
</organism>
<evidence type="ECO:0000259" key="2">
    <source>
        <dbReference type="PROSITE" id="PS50228"/>
    </source>
</evidence>
<dbReference type="AlphaFoldDB" id="A0AA47P7P3"/>
<dbReference type="CDD" id="cd22823">
    <property type="entry name" value="Gal_Rha_Lectin"/>
    <property type="match status" value="1"/>
</dbReference>
<dbReference type="PROSITE" id="PS50228">
    <property type="entry name" value="SUEL_LECTIN"/>
    <property type="match status" value="1"/>
</dbReference>
<proteinExistence type="predicted"/>
<keyword evidence="4" id="KW-1185">Reference proteome</keyword>
<name>A0AA47P7P3_MERPO</name>
<gene>
    <name evidence="3" type="primary">Cirl</name>
    <name evidence="3" type="ORF">N1851_009725</name>
</gene>
<dbReference type="GO" id="GO:0030246">
    <property type="term" value="F:carbohydrate binding"/>
    <property type="evidence" value="ECO:0007669"/>
    <property type="project" value="InterPro"/>
</dbReference>
<accession>A0AA47P7P3</accession>
<dbReference type="Pfam" id="PF02140">
    <property type="entry name" value="SUEL_Lectin"/>
    <property type="match status" value="1"/>
</dbReference>